<dbReference type="Proteomes" id="UP000253689">
    <property type="component" value="Chromosome"/>
</dbReference>
<evidence type="ECO:0000256" key="1">
    <source>
        <dbReference type="SAM" id="Phobius"/>
    </source>
</evidence>
<protein>
    <submittedName>
        <fullName evidence="2">Uncharacterized protein</fullName>
    </submittedName>
</protein>
<keyword evidence="1" id="KW-1133">Transmembrane helix</keyword>
<evidence type="ECO:0000313" key="2">
    <source>
        <dbReference type="EMBL" id="AXF95997.1"/>
    </source>
</evidence>
<sequence length="90" mass="10569">MKKIYNHYPIFKIIPTILFIFFGIGFASKEFFGLNLIILIFESLNLNINNLIIQFIIKLIEMISIPIILITSCIIFCYLIHKTIELFLTK</sequence>
<feature type="transmembrane region" description="Helical" evidence="1">
    <location>
        <begin position="63"/>
        <end position="81"/>
    </location>
</feature>
<feature type="transmembrane region" description="Helical" evidence="1">
    <location>
        <begin position="34"/>
        <end position="57"/>
    </location>
</feature>
<evidence type="ECO:0000313" key="3">
    <source>
        <dbReference type="Proteomes" id="UP000253689"/>
    </source>
</evidence>
<reference evidence="3" key="1">
    <citation type="submission" date="2018-07" db="EMBL/GenBank/DDBJ databases">
        <title>Complete Genome Sequence of Spiroplasma phoeniceum.</title>
        <authorList>
            <person name="Davis R.E."/>
            <person name="Shao J.Y."/>
            <person name="Zhao Y."/>
            <person name="Silver A."/>
            <person name="Stump z."/>
            <person name="Gasparich G."/>
        </authorList>
    </citation>
    <scope>NUCLEOTIDE SEQUENCE [LARGE SCALE GENOMIC DNA]</scope>
    <source>
        <strain evidence="3">P40</strain>
    </source>
</reference>
<dbReference type="AlphaFoldDB" id="A0A345DP59"/>
<dbReference type="KEGG" id="sphh:SDAV_001017"/>
<keyword evidence="1" id="KW-0472">Membrane</keyword>
<organism evidence="2 3">
    <name type="scientific">Spiroplasma phoeniceum P40</name>
    <dbReference type="NCBI Taxonomy" id="1276259"/>
    <lineage>
        <taxon>Bacteria</taxon>
        <taxon>Bacillati</taxon>
        <taxon>Mycoplasmatota</taxon>
        <taxon>Mollicutes</taxon>
        <taxon>Entomoplasmatales</taxon>
        <taxon>Spiroplasmataceae</taxon>
        <taxon>Spiroplasma</taxon>
    </lineage>
</organism>
<gene>
    <name evidence="2" type="ORF">SDAV_001017</name>
</gene>
<accession>A0A345DP59</accession>
<dbReference type="EMBL" id="CP031088">
    <property type="protein sequence ID" value="AXF95997.1"/>
    <property type="molecule type" value="Genomic_DNA"/>
</dbReference>
<feature type="transmembrane region" description="Helical" evidence="1">
    <location>
        <begin position="6"/>
        <end position="27"/>
    </location>
</feature>
<proteinExistence type="predicted"/>
<name>A0A345DP59_9MOLU</name>
<keyword evidence="3" id="KW-1185">Reference proteome</keyword>
<keyword evidence="1" id="KW-0812">Transmembrane</keyword>